<dbReference type="InterPro" id="IPR014032">
    <property type="entry name" value="Peptidase_A24A_bac"/>
</dbReference>
<dbReference type="KEGG" id="atq:GH723_08695"/>
<gene>
    <name evidence="5" type="ORF">GH723_08695</name>
</gene>
<dbReference type="Proteomes" id="UP000334019">
    <property type="component" value="Chromosome"/>
</dbReference>
<dbReference type="Pfam" id="PF01478">
    <property type="entry name" value="Peptidase_A24"/>
    <property type="match status" value="1"/>
</dbReference>
<sequence>MSVLVVACALLGLLIGPLLRLAVDQIPPRRPLLRRRTSADGAPVALADLVPVRSWRRPAPAATLVPVGSPDDHPDGSRDLVRMSWRAPAIDVATAVVGGALAATIGTDPYLPAALVLGWTTVLVTVIDLDHYRIPDRVVFPALGASVLLLGVVTVAADLPRGAVGALLGALAYAGMLFVMFLISPAGMGFGDVKLALLLGLHLGWVGGVSEVEGDLVVDGLLEAVGFTFVGALVGTFLGIVLGLGYRMVRGRGAAFPFGPALGIGTVVAVLARGPLGA</sequence>
<dbReference type="GO" id="GO:0004190">
    <property type="term" value="F:aspartic-type endopeptidase activity"/>
    <property type="evidence" value="ECO:0007669"/>
    <property type="project" value="InterPro"/>
</dbReference>
<reference evidence="5 6" key="1">
    <citation type="submission" date="2019-11" db="EMBL/GenBank/DDBJ databases">
        <authorList>
            <person name="He Y."/>
        </authorList>
    </citation>
    <scope>NUCLEOTIDE SEQUENCE [LARGE SCALE GENOMIC DNA]</scope>
    <source>
        <strain evidence="5 6">SCSIO 58843</strain>
    </source>
</reference>
<feature type="transmembrane region" description="Helical" evidence="3">
    <location>
        <begin position="163"/>
        <end position="183"/>
    </location>
</feature>
<feature type="transmembrane region" description="Helical" evidence="3">
    <location>
        <begin position="224"/>
        <end position="246"/>
    </location>
</feature>
<evidence type="ECO:0000256" key="3">
    <source>
        <dbReference type="SAM" id="Phobius"/>
    </source>
</evidence>
<dbReference type="InterPro" id="IPR000045">
    <property type="entry name" value="Prepilin_IV_endopep_pep"/>
</dbReference>
<dbReference type="PANTHER" id="PTHR30487:SF0">
    <property type="entry name" value="PREPILIN LEADER PEPTIDASE_N-METHYLTRANSFERASE-RELATED"/>
    <property type="match status" value="1"/>
</dbReference>
<dbReference type="PANTHER" id="PTHR30487">
    <property type="entry name" value="TYPE 4 PREPILIN-LIKE PROTEINS LEADER PEPTIDE-PROCESSING ENZYME"/>
    <property type="match status" value="1"/>
</dbReference>
<evidence type="ECO:0000313" key="5">
    <source>
        <dbReference type="EMBL" id="QGG95170.1"/>
    </source>
</evidence>
<comment type="similarity">
    <text evidence="1 2">Belongs to the peptidase A24 family.</text>
</comment>
<organism evidence="5 6">
    <name type="scientific">Actinomarinicola tropica</name>
    <dbReference type="NCBI Taxonomy" id="2789776"/>
    <lineage>
        <taxon>Bacteria</taxon>
        <taxon>Bacillati</taxon>
        <taxon>Actinomycetota</taxon>
        <taxon>Acidimicrobiia</taxon>
        <taxon>Acidimicrobiales</taxon>
        <taxon>Iamiaceae</taxon>
        <taxon>Actinomarinicola</taxon>
    </lineage>
</organism>
<evidence type="ECO:0000256" key="1">
    <source>
        <dbReference type="ARBA" id="ARBA00005801"/>
    </source>
</evidence>
<accession>A0A5Q2RMP6</accession>
<keyword evidence="3" id="KW-1133">Transmembrane helix</keyword>
<name>A0A5Q2RMP6_9ACTN</name>
<evidence type="ECO:0000259" key="4">
    <source>
        <dbReference type="Pfam" id="PF01478"/>
    </source>
</evidence>
<dbReference type="GO" id="GO:0005886">
    <property type="term" value="C:plasma membrane"/>
    <property type="evidence" value="ECO:0007669"/>
    <property type="project" value="TreeGrafter"/>
</dbReference>
<keyword evidence="3" id="KW-0472">Membrane</keyword>
<proteinExistence type="inferred from homology"/>
<feature type="transmembrane region" description="Helical" evidence="3">
    <location>
        <begin position="138"/>
        <end position="157"/>
    </location>
</feature>
<dbReference type="PRINTS" id="PR00864">
    <property type="entry name" value="PREPILNPTASE"/>
</dbReference>
<dbReference type="EMBL" id="CP045851">
    <property type="protein sequence ID" value="QGG95170.1"/>
    <property type="molecule type" value="Genomic_DNA"/>
</dbReference>
<feature type="domain" description="Prepilin type IV endopeptidase peptidase" evidence="4">
    <location>
        <begin position="115"/>
        <end position="240"/>
    </location>
</feature>
<dbReference type="GO" id="GO:0006465">
    <property type="term" value="P:signal peptide processing"/>
    <property type="evidence" value="ECO:0007669"/>
    <property type="project" value="TreeGrafter"/>
</dbReference>
<evidence type="ECO:0000313" key="6">
    <source>
        <dbReference type="Proteomes" id="UP000334019"/>
    </source>
</evidence>
<dbReference type="AlphaFoldDB" id="A0A5Q2RMP6"/>
<keyword evidence="6" id="KW-1185">Reference proteome</keyword>
<keyword evidence="3" id="KW-0812">Transmembrane</keyword>
<dbReference type="RefSeq" id="WP_153759278.1">
    <property type="nucleotide sequence ID" value="NZ_CP045851.1"/>
</dbReference>
<feature type="transmembrane region" description="Helical" evidence="3">
    <location>
        <begin position="253"/>
        <end position="272"/>
    </location>
</feature>
<feature type="transmembrane region" description="Helical" evidence="3">
    <location>
        <begin position="110"/>
        <end position="129"/>
    </location>
</feature>
<dbReference type="Gene3D" id="1.20.120.1220">
    <property type="match status" value="1"/>
</dbReference>
<dbReference type="InterPro" id="IPR050882">
    <property type="entry name" value="Prepilin_peptidase/N-MTase"/>
</dbReference>
<evidence type="ECO:0000256" key="2">
    <source>
        <dbReference type="RuleBase" id="RU003793"/>
    </source>
</evidence>
<protein>
    <recommendedName>
        <fullName evidence="4">Prepilin type IV endopeptidase peptidase domain-containing protein</fullName>
    </recommendedName>
</protein>